<accession>A0A1H3UI16</accession>
<dbReference type="EMBL" id="FNPE01000046">
    <property type="protein sequence ID" value="SDZ62054.1"/>
    <property type="molecule type" value="Genomic_DNA"/>
</dbReference>
<dbReference type="Proteomes" id="UP000183417">
    <property type="component" value="Unassembled WGS sequence"/>
</dbReference>
<dbReference type="AlphaFoldDB" id="A0A1H3UI16"/>
<organism evidence="1 2">
    <name type="scientific">Delftia lacustris</name>
    <dbReference type="NCBI Taxonomy" id="558537"/>
    <lineage>
        <taxon>Bacteria</taxon>
        <taxon>Pseudomonadati</taxon>
        <taxon>Pseudomonadota</taxon>
        <taxon>Betaproteobacteria</taxon>
        <taxon>Burkholderiales</taxon>
        <taxon>Comamonadaceae</taxon>
        <taxon>Delftia</taxon>
    </lineage>
</organism>
<protein>
    <submittedName>
        <fullName evidence="1">Uncharacterized protein</fullName>
    </submittedName>
</protein>
<name>A0A1H3UI16_9BURK</name>
<evidence type="ECO:0000313" key="1">
    <source>
        <dbReference type="EMBL" id="SDZ62054.1"/>
    </source>
</evidence>
<evidence type="ECO:0000313" key="2">
    <source>
        <dbReference type="Proteomes" id="UP000183417"/>
    </source>
</evidence>
<reference evidence="1 2" key="1">
    <citation type="submission" date="2016-10" db="EMBL/GenBank/DDBJ databases">
        <authorList>
            <person name="de Groot N.N."/>
        </authorList>
    </citation>
    <scope>NUCLEOTIDE SEQUENCE [LARGE SCALE GENOMIC DNA]</scope>
    <source>
        <strain evidence="1 2">LMG 24775</strain>
    </source>
</reference>
<gene>
    <name evidence="1" type="ORF">SAMN05421547_14614</name>
</gene>
<proteinExistence type="predicted"/>
<sequence>MGIFPTSRCHSSSLQFISIPSINDATHIRNSIKENNLEFIGYSDETGNLFLLKQIYSYQILGESYMQLH</sequence>